<dbReference type="SUPFAM" id="SSF53474">
    <property type="entry name" value="alpha/beta-Hydrolases"/>
    <property type="match status" value="1"/>
</dbReference>
<dbReference type="GO" id="GO:0047372">
    <property type="term" value="F:monoacylglycerol lipase activity"/>
    <property type="evidence" value="ECO:0007669"/>
    <property type="project" value="TreeGrafter"/>
</dbReference>
<keyword evidence="1" id="KW-0812">Transmembrane</keyword>
<dbReference type="Gene3D" id="3.40.50.1820">
    <property type="entry name" value="alpha/beta hydrolase"/>
    <property type="match status" value="1"/>
</dbReference>
<dbReference type="InterPro" id="IPR029058">
    <property type="entry name" value="AB_hydrolase_fold"/>
</dbReference>
<feature type="domain" description="AB hydrolase-1" evidence="2">
    <location>
        <begin position="114"/>
        <end position="237"/>
    </location>
</feature>
<feature type="transmembrane region" description="Helical" evidence="1">
    <location>
        <begin position="12"/>
        <end position="31"/>
    </location>
</feature>
<proteinExistence type="predicted"/>
<reference evidence="3 4" key="1">
    <citation type="journal article" date="2017" name="Mol. Ecol.">
        <title>Comparative and population genomic landscape of Phellinus noxius: A hypervariable fungus causing root rot in trees.</title>
        <authorList>
            <person name="Chung C.L."/>
            <person name="Lee T.J."/>
            <person name="Akiba M."/>
            <person name="Lee H.H."/>
            <person name="Kuo T.H."/>
            <person name="Liu D."/>
            <person name="Ke H.M."/>
            <person name="Yokoi T."/>
            <person name="Roa M.B."/>
            <person name="Lu M.J."/>
            <person name="Chang Y.Y."/>
            <person name="Ann P.J."/>
            <person name="Tsai J.N."/>
            <person name="Chen C.Y."/>
            <person name="Tzean S.S."/>
            <person name="Ota Y."/>
            <person name="Hattori T."/>
            <person name="Sahashi N."/>
            <person name="Liou R.F."/>
            <person name="Kikuchi T."/>
            <person name="Tsai I.J."/>
        </authorList>
    </citation>
    <scope>NUCLEOTIDE SEQUENCE [LARGE SCALE GENOMIC DNA]</scope>
    <source>
        <strain evidence="3 4">FFPRI411160</strain>
    </source>
</reference>
<dbReference type="Pfam" id="PF12697">
    <property type="entry name" value="Abhydrolase_6"/>
    <property type="match status" value="1"/>
</dbReference>
<dbReference type="PANTHER" id="PTHR12277">
    <property type="entry name" value="ALPHA/BETA HYDROLASE DOMAIN-CONTAINING PROTEIN"/>
    <property type="match status" value="1"/>
</dbReference>
<keyword evidence="4" id="KW-1185">Reference proteome</keyword>
<dbReference type="STRING" id="2282107.A0A286UCC6"/>
<sequence>MNSILARGQKLLLTFAALYTLFLFTLTIPFFQNHVLYLHAARWPLFSDFKNPVKYGLPYSRTLNIELTTRDNIKLGSWLLLPPSHHLSRQQATVYDSQHTNAIITSSLSTNPTVLFFHGNAAARAVSFRIEHYMSYAAHFNANVLAIDYRGFGDSEGEPSEEGLAADARAAWDWVIEKGARPEDVMIIGHSLGTGVSASLGAELALENIQPKGIVLLAPFTSLPELLADYSLFGFLPVLQPVYSYPLIKDLVLKYLITKFNTSNALLTINCPIVLAHSENDFEIRQSHSESLFNNLLKPYLPSIPESLKIVPVNPAELKYFDWDGYKAYMTERKKRKDELVKIEEMQEFGSVHRFSRPGNTTQTHTKSEAGDVIFVKAKYGGHDRIGIQHTLIDFIANEFFSSSNI</sequence>
<dbReference type="EMBL" id="NBII01000007">
    <property type="protein sequence ID" value="PAV17208.1"/>
    <property type="molecule type" value="Genomic_DNA"/>
</dbReference>
<dbReference type="PANTHER" id="PTHR12277:SF194">
    <property type="entry name" value="FI04476P"/>
    <property type="match status" value="1"/>
</dbReference>
<dbReference type="GO" id="GO:0006660">
    <property type="term" value="P:phosphatidylserine catabolic process"/>
    <property type="evidence" value="ECO:0007669"/>
    <property type="project" value="TreeGrafter"/>
</dbReference>
<gene>
    <name evidence="3" type="ORF">PNOK_0727200</name>
</gene>
<keyword evidence="1" id="KW-0472">Membrane</keyword>
<name>A0A286UCC6_9AGAM</name>
<evidence type="ECO:0000256" key="1">
    <source>
        <dbReference type="SAM" id="Phobius"/>
    </source>
</evidence>
<dbReference type="InParanoid" id="A0A286UCC6"/>
<dbReference type="GO" id="GO:0052651">
    <property type="term" value="P:monoacylglycerol catabolic process"/>
    <property type="evidence" value="ECO:0007669"/>
    <property type="project" value="TreeGrafter"/>
</dbReference>
<evidence type="ECO:0000313" key="4">
    <source>
        <dbReference type="Proteomes" id="UP000217199"/>
    </source>
</evidence>
<dbReference type="GO" id="GO:0004622">
    <property type="term" value="F:phosphatidylcholine lysophospholipase activity"/>
    <property type="evidence" value="ECO:0007669"/>
    <property type="project" value="TreeGrafter"/>
</dbReference>
<organism evidence="3 4">
    <name type="scientific">Pyrrhoderma noxium</name>
    <dbReference type="NCBI Taxonomy" id="2282107"/>
    <lineage>
        <taxon>Eukaryota</taxon>
        <taxon>Fungi</taxon>
        <taxon>Dikarya</taxon>
        <taxon>Basidiomycota</taxon>
        <taxon>Agaricomycotina</taxon>
        <taxon>Agaricomycetes</taxon>
        <taxon>Hymenochaetales</taxon>
        <taxon>Hymenochaetaceae</taxon>
        <taxon>Pyrrhoderma</taxon>
    </lineage>
</organism>
<dbReference type="OrthoDB" id="446723at2759"/>
<evidence type="ECO:0000313" key="3">
    <source>
        <dbReference type="EMBL" id="PAV17208.1"/>
    </source>
</evidence>
<evidence type="ECO:0000259" key="2">
    <source>
        <dbReference type="Pfam" id="PF12697"/>
    </source>
</evidence>
<dbReference type="Proteomes" id="UP000217199">
    <property type="component" value="Unassembled WGS sequence"/>
</dbReference>
<dbReference type="GO" id="GO:0005789">
    <property type="term" value="C:endoplasmic reticulum membrane"/>
    <property type="evidence" value="ECO:0007669"/>
    <property type="project" value="TreeGrafter"/>
</dbReference>
<dbReference type="InterPro" id="IPR000073">
    <property type="entry name" value="AB_hydrolase_1"/>
</dbReference>
<comment type="caution">
    <text evidence="3">The sequence shown here is derived from an EMBL/GenBank/DDBJ whole genome shotgun (WGS) entry which is preliminary data.</text>
</comment>
<accession>A0A286UCC6</accession>
<dbReference type="AlphaFoldDB" id="A0A286UCC6"/>
<keyword evidence="1" id="KW-1133">Transmembrane helix</keyword>
<protein>
    <submittedName>
        <fullName evidence="3">Alpha beta-hydrolase</fullName>
    </submittedName>
</protein>